<dbReference type="AlphaFoldDB" id="A0A6V8K968"/>
<dbReference type="PRINTS" id="PR00133">
    <property type="entry name" value="GLHYDRLASE3"/>
</dbReference>
<dbReference type="InterPro" id="IPR026891">
    <property type="entry name" value="Fn3-like"/>
</dbReference>
<dbReference type="InterPro" id="IPR013783">
    <property type="entry name" value="Ig-like_fold"/>
</dbReference>
<evidence type="ECO:0000313" key="8">
    <source>
        <dbReference type="EMBL" id="GFJ80030.1"/>
    </source>
</evidence>
<dbReference type="EMBL" id="BLPF01000001">
    <property type="protein sequence ID" value="GFJ80030.1"/>
    <property type="molecule type" value="Genomic_DNA"/>
</dbReference>
<dbReference type="SUPFAM" id="SSF52279">
    <property type="entry name" value="Beta-D-glucan exohydrolase, C-terminal domain"/>
    <property type="match status" value="1"/>
</dbReference>
<dbReference type="Proteomes" id="UP000482800">
    <property type="component" value="Unassembled WGS sequence"/>
</dbReference>
<comment type="caution">
    <text evidence="8">The sequence shown here is derived from an EMBL/GenBank/DDBJ whole genome shotgun (WGS) entry which is preliminary data.</text>
</comment>
<proteinExistence type="inferred from homology"/>
<dbReference type="GO" id="GO:0031222">
    <property type="term" value="P:arabinan catabolic process"/>
    <property type="evidence" value="ECO:0007669"/>
    <property type="project" value="TreeGrafter"/>
</dbReference>
<organism evidence="8 9">
    <name type="scientific">Phytohabitans houttuyneae</name>
    <dbReference type="NCBI Taxonomy" id="1076126"/>
    <lineage>
        <taxon>Bacteria</taxon>
        <taxon>Bacillati</taxon>
        <taxon>Actinomycetota</taxon>
        <taxon>Actinomycetes</taxon>
        <taxon>Micromonosporales</taxon>
        <taxon>Micromonosporaceae</taxon>
    </lineage>
</organism>
<evidence type="ECO:0000256" key="3">
    <source>
        <dbReference type="ARBA" id="ARBA00022801"/>
    </source>
</evidence>
<name>A0A6V8K968_9ACTN</name>
<dbReference type="Gene3D" id="3.40.50.1700">
    <property type="entry name" value="Glycoside hydrolase family 3 C-terminal domain"/>
    <property type="match status" value="1"/>
</dbReference>
<evidence type="ECO:0000256" key="6">
    <source>
        <dbReference type="SAM" id="SignalP"/>
    </source>
</evidence>
<gene>
    <name evidence="8" type="ORF">Phou_042100</name>
</gene>
<dbReference type="SUPFAM" id="SSF49373">
    <property type="entry name" value="Invasin/intimin cell-adhesion fragments"/>
    <property type="match status" value="1"/>
</dbReference>
<reference evidence="8 9" key="2">
    <citation type="submission" date="2020-03" db="EMBL/GenBank/DDBJ databases">
        <authorList>
            <person name="Ichikawa N."/>
            <person name="Kimura A."/>
            <person name="Kitahashi Y."/>
            <person name="Uohara A."/>
        </authorList>
    </citation>
    <scope>NUCLEOTIDE SEQUENCE [LARGE SCALE GENOMIC DNA]</scope>
    <source>
        <strain evidence="8 9">NBRC 108639</strain>
    </source>
</reference>
<dbReference type="InterPro" id="IPR036962">
    <property type="entry name" value="Glyco_hydro_3_N_sf"/>
</dbReference>
<sequence>MRSRVWLAAAAAGVLVTSGSAAPASGPAYTEGAGRPIYLDRSYTPEERAVDLVSRMTLAEKAAELISSQSAPLPDLGLEAYGWWNEAAHGVAREGTLHNANPPILINTTSYPVDLSLGSTWNPDLAYREAALISDEAREVVRDNRLDLNFYSPTINLARDPRWGRNDEAFSEDPLLTAAIAAQFVNGMEGKDRGGRLLPAGGGYLKTSTTLKHYAANNSEFDRRRGTSNMDDRTLREYYTAQFREVIRRSSPASIMTSYNRVNGEPTSASTYLMDELARQTFGFAGFFTSDCDSIREIEDGHHWQPPGHPAPLDHIERHAWASAAGEDLNCQQGYHDEYNYANTLPSAVALGTVTPQGRYTEESIDASLVRLLATRIRLGELDGDVPWVTAARARVPRGTWTNSDTNRAVTQTPQRLGMAREVAGESIVLLKNRRGALPLRVPAAGPYRVAVIGHYANPASMYLGGYSSIQQSAGQANEVNGYQGIKAAIQERNPAAVVDHLPGVTPESLATVDPASVAAAAGYDAVIVYAGTDERHSREDVDRTTLKLPGAQEELITQVAAQNPNTIVYLETAGQVDVGAFERQVAAILWSSYNGQRKGEALADVLLGARNPSGHLPFTWYRDASQLPPIDDYNIRTGRTYMYFGGDASYPFGFGGSYTTFRYSRLAVDRHQVDANGTVRATVDVTNTGRVEGAEVVQLYVASPAGFPERPGKRLRAFEKVSLRPGQTKRVAFEVRVPDLAFFDERLDRYTVDRGRYAIEVGSSSARAEQRTHVTVTGELRPRLSVVTAKAPVRVARGAVVTPALTVALTDDRLFSGALPPGTTVTWKSNRPSVIRAEPRGTLRAVGAGVATVTATVTYAGSSRSTTFAVGVR</sequence>
<dbReference type="GO" id="GO:0046556">
    <property type="term" value="F:alpha-L-arabinofuranosidase activity"/>
    <property type="evidence" value="ECO:0007669"/>
    <property type="project" value="TreeGrafter"/>
</dbReference>
<keyword evidence="3" id="KW-0378">Hydrolase</keyword>
<dbReference type="GO" id="GO:0008422">
    <property type="term" value="F:beta-glucosidase activity"/>
    <property type="evidence" value="ECO:0007669"/>
    <property type="project" value="UniProtKB-ARBA"/>
</dbReference>
<feature type="domain" description="Fibronectin type III-like" evidence="7">
    <location>
        <begin position="696"/>
        <end position="766"/>
    </location>
</feature>
<dbReference type="GO" id="GO:0009044">
    <property type="term" value="F:xylan 1,4-beta-xylosidase activity"/>
    <property type="evidence" value="ECO:0007669"/>
    <property type="project" value="InterPro"/>
</dbReference>
<dbReference type="InterPro" id="IPR001764">
    <property type="entry name" value="Glyco_hydro_3_N"/>
</dbReference>
<dbReference type="SMART" id="SM01217">
    <property type="entry name" value="Fn3_like"/>
    <property type="match status" value="1"/>
</dbReference>
<feature type="chain" id="PRO_5039224740" description="Exo-alpha-(1-&gt;6)-L-arabinopyranosidase" evidence="6">
    <location>
        <begin position="22"/>
        <end position="874"/>
    </location>
</feature>
<dbReference type="InterPro" id="IPR036881">
    <property type="entry name" value="Glyco_hydro_3_C_sf"/>
</dbReference>
<keyword evidence="2 6" id="KW-0732">Signal</keyword>
<keyword evidence="9" id="KW-1185">Reference proteome</keyword>
<dbReference type="Gene3D" id="2.60.40.10">
    <property type="entry name" value="Immunoglobulins"/>
    <property type="match status" value="1"/>
</dbReference>
<evidence type="ECO:0000256" key="4">
    <source>
        <dbReference type="ARBA" id="ARBA00058905"/>
    </source>
</evidence>
<dbReference type="InterPro" id="IPR008964">
    <property type="entry name" value="Invasin/intimin_cell_adhesion"/>
</dbReference>
<dbReference type="Pfam" id="PF00933">
    <property type="entry name" value="Glyco_hydro_3"/>
    <property type="match status" value="1"/>
</dbReference>
<protein>
    <recommendedName>
        <fullName evidence="5">Exo-alpha-(1-&gt;6)-L-arabinopyranosidase</fullName>
    </recommendedName>
</protein>
<evidence type="ECO:0000256" key="5">
    <source>
        <dbReference type="ARBA" id="ARBA00074219"/>
    </source>
</evidence>
<dbReference type="RefSeq" id="WP_173057475.1">
    <property type="nucleotide sequence ID" value="NZ_BAABGO010000021.1"/>
</dbReference>
<evidence type="ECO:0000313" key="9">
    <source>
        <dbReference type="Proteomes" id="UP000482800"/>
    </source>
</evidence>
<feature type="signal peptide" evidence="6">
    <location>
        <begin position="1"/>
        <end position="21"/>
    </location>
</feature>
<dbReference type="GO" id="GO:0045493">
    <property type="term" value="P:xylan catabolic process"/>
    <property type="evidence" value="ECO:0007669"/>
    <property type="project" value="InterPro"/>
</dbReference>
<evidence type="ECO:0000256" key="1">
    <source>
        <dbReference type="ARBA" id="ARBA00005336"/>
    </source>
</evidence>
<dbReference type="Pfam" id="PF14310">
    <property type="entry name" value="Fn3-like"/>
    <property type="match status" value="1"/>
</dbReference>
<dbReference type="InterPro" id="IPR017853">
    <property type="entry name" value="GH"/>
</dbReference>
<evidence type="ECO:0000259" key="7">
    <source>
        <dbReference type="SMART" id="SM01217"/>
    </source>
</evidence>
<dbReference type="Pfam" id="PF01915">
    <property type="entry name" value="Glyco_hydro_3_C"/>
    <property type="match status" value="1"/>
</dbReference>
<dbReference type="InterPro" id="IPR044993">
    <property type="entry name" value="BXL"/>
</dbReference>
<dbReference type="SUPFAM" id="SSF51445">
    <property type="entry name" value="(Trans)glycosidases"/>
    <property type="match status" value="1"/>
</dbReference>
<reference evidence="8 9" key="1">
    <citation type="submission" date="2020-03" db="EMBL/GenBank/DDBJ databases">
        <title>Whole genome shotgun sequence of Phytohabitans houttuyneae NBRC 108639.</title>
        <authorList>
            <person name="Komaki H."/>
            <person name="Tamura T."/>
        </authorList>
    </citation>
    <scope>NUCLEOTIDE SEQUENCE [LARGE SCALE GENOMIC DNA]</scope>
    <source>
        <strain evidence="8 9">NBRC 108639</strain>
    </source>
</reference>
<dbReference type="FunFam" id="2.60.40.10:FF:000495">
    <property type="entry name" value="Periplasmic beta-glucosidase"/>
    <property type="match status" value="1"/>
</dbReference>
<dbReference type="Gene3D" id="2.60.40.1080">
    <property type="match status" value="1"/>
</dbReference>
<comment type="similarity">
    <text evidence="1">Belongs to the glycosyl hydrolase 3 family.</text>
</comment>
<dbReference type="PANTHER" id="PTHR42721:SF3">
    <property type="entry name" value="BETA-D-XYLOSIDASE 5-RELATED"/>
    <property type="match status" value="1"/>
</dbReference>
<dbReference type="Gene3D" id="3.20.20.300">
    <property type="entry name" value="Glycoside hydrolase, family 3, N-terminal domain"/>
    <property type="match status" value="1"/>
</dbReference>
<dbReference type="PANTHER" id="PTHR42721">
    <property type="entry name" value="SUGAR HYDROLASE-RELATED"/>
    <property type="match status" value="1"/>
</dbReference>
<comment type="function">
    <text evidence="4">Catalyzes the hydrolysis of a non-reducing terminal alpha-L-arabinopyranosidic linkage in ginsenoside Rb2 (alpha-L-arabinopyranosyl-(1-&gt;6)-alpha-D-glucopyranosyl) to release alpha-D-glucopyranosyl (Rd). It is not able to hydrolyze alpha-L-arabinofuranosyl-(1-&gt;6)-alpha-D-glucopyranosyl (Rc).</text>
</comment>
<dbReference type="InterPro" id="IPR002772">
    <property type="entry name" value="Glyco_hydro_3_C"/>
</dbReference>
<accession>A0A6V8K968</accession>
<evidence type="ECO:0000256" key="2">
    <source>
        <dbReference type="ARBA" id="ARBA00022729"/>
    </source>
</evidence>